<gene>
    <name evidence="1" type="ORF">KI387_033291</name>
</gene>
<dbReference type="Proteomes" id="UP000824469">
    <property type="component" value="Unassembled WGS sequence"/>
</dbReference>
<organism evidence="1 2">
    <name type="scientific">Taxus chinensis</name>
    <name type="common">Chinese yew</name>
    <name type="synonym">Taxus wallichiana var. chinensis</name>
    <dbReference type="NCBI Taxonomy" id="29808"/>
    <lineage>
        <taxon>Eukaryota</taxon>
        <taxon>Viridiplantae</taxon>
        <taxon>Streptophyta</taxon>
        <taxon>Embryophyta</taxon>
        <taxon>Tracheophyta</taxon>
        <taxon>Spermatophyta</taxon>
        <taxon>Pinopsida</taxon>
        <taxon>Pinidae</taxon>
        <taxon>Conifers II</taxon>
        <taxon>Cupressales</taxon>
        <taxon>Taxaceae</taxon>
        <taxon>Taxus</taxon>
    </lineage>
</organism>
<evidence type="ECO:0000313" key="2">
    <source>
        <dbReference type="Proteomes" id="UP000824469"/>
    </source>
</evidence>
<dbReference type="EMBL" id="JAHRHJ020003813">
    <property type="protein sequence ID" value="KAH9289174.1"/>
    <property type="molecule type" value="Genomic_DNA"/>
</dbReference>
<feature type="non-terminal residue" evidence="1">
    <location>
        <position position="1"/>
    </location>
</feature>
<name>A0AA38C357_TAXCH</name>
<comment type="caution">
    <text evidence="1">The sequence shown here is derived from an EMBL/GenBank/DDBJ whole genome shotgun (WGS) entry which is preliminary data.</text>
</comment>
<proteinExistence type="predicted"/>
<evidence type="ECO:0000313" key="1">
    <source>
        <dbReference type="EMBL" id="KAH9289174.1"/>
    </source>
</evidence>
<accession>A0AA38C357</accession>
<keyword evidence="2" id="KW-1185">Reference proteome</keyword>
<sequence length="88" mass="9993">EDFEIYEVGEEGDLELPPSPPKFEEGNASLIEGKIDINIETEEEPRIMKLGSSLTSKEVEIHTHILKEHLKAFTFNYTEMMGIDPDVT</sequence>
<feature type="non-terminal residue" evidence="1">
    <location>
        <position position="88"/>
    </location>
</feature>
<reference evidence="1 2" key="1">
    <citation type="journal article" date="2021" name="Nat. Plants">
        <title>The Taxus genome provides insights into paclitaxel biosynthesis.</title>
        <authorList>
            <person name="Xiong X."/>
            <person name="Gou J."/>
            <person name="Liao Q."/>
            <person name="Li Y."/>
            <person name="Zhou Q."/>
            <person name="Bi G."/>
            <person name="Li C."/>
            <person name="Du R."/>
            <person name="Wang X."/>
            <person name="Sun T."/>
            <person name="Guo L."/>
            <person name="Liang H."/>
            <person name="Lu P."/>
            <person name="Wu Y."/>
            <person name="Zhang Z."/>
            <person name="Ro D.K."/>
            <person name="Shang Y."/>
            <person name="Huang S."/>
            <person name="Yan J."/>
        </authorList>
    </citation>
    <scope>NUCLEOTIDE SEQUENCE [LARGE SCALE GENOMIC DNA]</scope>
    <source>
        <strain evidence="1">Ta-2019</strain>
    </source>
</reference>
<protein>
    <submittedName>
        <fullName evidence="1">Uncharacterized protein</fullName>
    </submittedName>
</protein>
<dbReference type="AlphaFoldDB" id="A0AA38C357"/>